<evidence type="ECO:0000256" key="3">
    <source>
        <dbReference type="ARBA" id="ARBA00023163"/>
    </source>
</evidence>
<evidence type="ECO:0000313" key="6">
    <source>
        <dbReference type="EMBL" id="MFC6066883.1"/>
    </source>
</evidence>
<dbReference type="Gene3D" id="1.10.10.10">
    <property type="entry name" value="Winged helix-like DNA-binding domain superfamily/Winged helix DNA-binding domain"/>
    <property type="match status" value="1"/>
</dbReference>
<feature type="domain" description="HTH gntR-type" evidence="5">
    <location>
        <begin position="79"/>
        <end position="146"/>
    </location>
</feature>
<gene>
    <name evidence="6" type="ORF">ACFP4F_30680</name>
</gene>
<dbReference type="InterPro" id="IPR036390">
    <property type="entry name" value="WH_DNA-bd_sf"/>
</dbReference>
<feature type="region of interest" description="Disordered" evidence="4">
    <location>
        <begin position="1"/>
        <end position="79"/>
    </location>
</feature>
<dbReference type="InterPro" id="IPR000524">
    <property type="entry name" value="Tscrpt_reg_HTH_GntR"/>
</dbReference>
<dbReference type="EMBL" id="JBHSPX010000008">
    <property type="protein sequence ID" value="MFC6066883.1"/>
    <property type="molecule type" value="Genomic_DNA"/>
</dbReference>
<evidence type="ECO:0000256" key="2">
    <source>
        <dbReference type="ARBA" id="ARBA00023125"/>
    </source>
</evidence>
<dbReference type="Proteomes" id="UP001596139">
    <property type="component" value="Unassembled WGS sequence"/>
</dbReference>
<organism evidence="6 7">
    <name type="scientific">Streptomyces ochraceiscleroticus</name>
    <dbReference type="NCBI Taxonomy" id="47761"/>
    <lineage>
        <taxon>Bacteria</taxon>
        <taxon>Bacillati</taxon>
        <taxon>Actinomycetota</taxon>
        <taxon>Actinomycetes</taxon>
        <taxon>Kitasatosporales</taxon>
        <taxon>Streptomycetaceae</taxon>
        <taxon>Streptomyces</taxon>
    </lineage>
</organism>
<dbReference type="RefSeq" id="WP_037800792.1">
    <property type="nucleotide sequence ID" value="NZ_JBHSPX010000008.1"/>
</dbReference>
<dbReference type="PANTHER" id="PTHR43537:SF45">
    <property type="entry name" value="GNTR FAMILY REGULATORY PROTEIN"/>
    <property type="match status" value="1"/>
</dbReference>
<evidence type="ECO:0000256" key="1">
    <source>
        <dbReference type="ARBA" id="ARBA00023015"/>
    </source>
</evidence>
<evidence type="ECO:0000256" key="4">
    <source>
        <dbReference type="SAM" id="MobiDB-lite"/>
    </source>
</evidence>
<proteinExistence type="predicted"/>
<keyword evidence="7" id="KW-1185">Reference proteome</keyword>
<dbReference type="Pfam" id="PF07729">
    <property type="entry name" value="FCD"/>
    <property type="match status" value="1"/>
</dbReference>
<dbReference type="PROSITE" id="PS50949">
    <property type="entry name" value="HTH_GNTR"/>
    <property type="match status" value="1"/>
</dbReference>
<feature type="compositionally biased region" description="Low complexity" evidence="4">
    <location>
        <begin position="40"/>
        <end position="73"/>
    </location>
</feature>
<dbReference type="PANTHER" id="PTHR43537">
    <property type="entry name" value="TRANSCRIPTIONAL REGULATOR, GNTR FAMILY"/>
    <property type="match status" value="1"/>
</dbReference>
<dbReference type="InterPro" id="IPR011711">
    <property type="entry name" value="GntR_C"/>
</dbReference>
<name>A0ABW1MT60_9ACTN</name>
<sequence>MEQRGAEQPPRIRARVPAQGRPEAVRGRHPADADGAVTHAVAAPPAAPSAAPRVAAPAAPSAAPAESSAAPSVRKPQRHSVRAQVLSALRDALLSGELAPGAVYSAPALAESFGVSPTPVREAMQQLAVEGAVEVVPNRGFRVAERTPRDLAELGEVRAMLEVPAVLRLARTLPPERWEELRPLAAATVTAAGHGDCVAYAEADRAFHRALLALTGNRQLTLVADDVQRRTTWPCAATRVGVADLLADASDHMALLDALQAQDLPLTERIARDHLTGNRFLH</sequence>
<dbReference type="SMART" id="SM00345">
    <property type="entry name" value="HTH_GNTR"/>
    <property type="match status" value="1"/>
</dbReference>
<dbReference type="InterPro" id="IPR036388">
    <property type="entry name" value="WH-like_DNA-bd_sf"/>
</dbReference>
<dbReference type="CDD" id="cd07377">
    <property type="entry name" value="WHTH_GntR"/>
    <property type="match status" value="1"/>
</dbReference>
<dbReference type="SUPFAM" id="SSF46785">
    <property type="entry name" value="Winged helix' DNA-binding domain"/>
    <property type="match status" value="1"/>
</dbReference>
<keyword evidence="3" id="KW-0804">Transcription</keyword>
<evidence type="ECO:0000313" key="7">
    <source>
        <dbReference type="Proteomes" id="UP001596139"/>
    </source>
</evidence>
<dbReference type="SMART" id="SM00895">
    <property type="entry name" value="FCD"/>
    <property type="match status" value="1"/>
</dbReference>
<dbReference type="Gene3D" id="1.20.120.530">
    <property type="entry name" value="GntR ligand-binding domain-like"/>
    <property type="match status" value="1"/>
</dbReference>
<evidence type="ECO:0000259" key="5">
    <source>
        <dbReference type="PROSITE" id="PS50949"/>
    </source>
</evidence>
<keyword evidence="2" id="KW-0238">DNA-binding</keyword>
<dbReference type="SUPFAM" id="SSF48008">
    <property type="entry name" value="GntR ligand-binding domain-like"/>
    <property type="match status" value="1"/>
</dbReference>
<accession>A0ABW1MT60</accession>
<dbReference type="InterPro" id="IPR008920">
    <property type="entry name" value="TF_FadR/GntR_C"/>
</dbReference>
<protein>
    <submittedName>
        <fullName evidence="6">GntR family transcriptional regulator</fullName>
    </submittedName>
</protein>
<keyword evidence="1" id="KW-0805">Transcription regulation</keyword>
<reference evidence="7" key="1">
    <citation type="journal article" date="2019" name="Int. J. Syst. Evol. Microbiol.">
        <title>The Global Catalogue of Microorganisms (GCM) 10K type strain sequencing project: providing services to taxonomists for standard genome sequencing and annotation.</title>
        <authorList>
            <consortium name="The Broad Institute Genomics Platform"/>
            <consortium name="The Broad Institute Genome Sequencing Center for Infectious Disease"/>
            <person name="Wu L."/>
            <person name="Ma J."/>
        </authorList>
    </citation>
    <scope>NUCLEOTIDE SEQUENCE [LARGE SCALE GENOMIC DNA]</scope>
    <source>
        <strain evidence="7">CGMCC 1.15180</strain>
    </source>
</reference>
<dbReference type="Pfam" id="PF00392">
    <property type="entry name" value="GntR"/>
    <property type="match status" value="1"/>
</dbReference>
<comment type="caution">
    <text evidence="6">The sequence shown here is derived from an EMBL/GenBank/DDBJ whole genome shotgun (WGS) entry which is preliminary data.</text>
</comment>
<feature type="compositionally biased region" description="Basic and acidic residues" evidence="4">
    <location>
        <begin position="23"/>
        <end position="32"/>
    </location>
</feature>